<dbReference type="EC" id="2.7.13.3" evidence="2"/>
<reference evidence="8 9" key="1">
    <citation type="submission" date="2018-01" db="EMBL/GenBank/DDBJ databases">
        <title>Novel co-symbiosis in the lucinid bivalve Phacoides pectinatus.</title>
        <authorList>
            <person name="Lim S.J."/>
            <person name="Davis B.G."/>
            <person name="Gill D.E."/>
            <person name="Engel A.S."/>
            <person name="Anderson L.C."/>
            <person name="Campbell B.J."/>
        </authorList>
    </citation>
    <scope>NUCLEOTIDE SEQUENCE [LARGE SCALE GENOMIC DNA]</scope>
    <source>
        <strain evidence="8">N3_P5</strain>
    </source>
</reference>
<feature type="domain" description="PAS" evidence="6">
    <location>
        <begin position="63"/>
        <end position="108"/>
    </location>
</feature>
<dbReference type="InterPro" id="IPR013656">
    <property type="entry name" value="PAS_4"/>
</dbReference>
<dbReference type="Pfam" id="PF02518">
    <property type="entry name" value="HATPase_c"/>
    <property type="match status" value="1"/>
</dbReference>
<feature type="coiled-coil region" evidence="4">
    <location>
        <begin position="175"/>
        <end position="205"/>
    </location>
</feature>
<dbReference type="NCBIfam" id="TIGR00229">
    <property type="entry name" value="sensory_box"/>
    <property type="match status" value="1"/>
</dbReference>
<evidence type="ECO:0000259" key="5">
    <source>
        <dbReference type="PROSITE" id="PS50109"/>
    </source>
</evidence>
<accession>A0A657Q0T7</accession>
<keyword evidence="8" id="KW-0808">Transferase</keyword>
<dbReference type="Pfam" id="PF08448">
    <property type="entry name" value="PAS_4"/>
    <property type="match status" value="1"/>
</dbReference>
<evidence type="ECO:0000259" key="6">
    <source>
        <dbReference type="PROSITE" id="PS50112"/>
    </source>
</evidence>
<dbReference type="InterPro" id="IPR004358">
    <property type="entry name" value="Sig_transdc_His_kin-like_C"/>
</dbReference>
<comment type="catalytic activity">
    <reaction evidence="1">
        <text>ATP + protein L-histidine = ADP + protein N-phospho-L-histidine.</text>
        <dbReference type="EC" id="2.7.13.3"/>
    </reaction>
</comment>
<dbReference type="SMART" id="SM00387">
    <property type="entry name" value="HATPase_c"/>
    <property type="match status" value="1"/>
</dbReference>
<dbReference type="InterPro" id="IPR035965">
    <property type="entry name" value="PAS-like_dom_sf"/>
</dbReference>
<dbReference type="SUPFAM" id="SSF55874">
    <property type="entry name" value="ATPase domain of HSP90 chaperone/DNA topoisomerase II/histidine kinase"/>
    <property type="match status" value="1"/>
</dbReference>
<evidence type="ECO:0000256" key="4">
    <source>
        <dbReference type="SAM" id="Coils"/>
    </source>
</evidence>
<dbReference type="Pfam" id="PF00512">
    <property type="entry name" value="HisKA"/>
    <property type="match status" value="1"/>
</dbReference>
<evidence type="ECO:0000256" key="2">
    <source>
        <dbReference type="ARBA" id="ARBA00012438"/>
    </source>
</evidence>
<feature type="domain" description="Histidine kinase" evidence="5">
    <location>
        <begin position="214"/>
        <end position="452"/>
    </location>
</feature>
<dbReference type="PANTHER" id="PTHR43065">
    <property type="entry name" value="SENSOR HISTIDINE KINASE"/>
    <property type="match status" value="1"/>
</dbReference>
<feature type="domain" description="PAC" evidence="7">
    <location>
        <begin position="135"/>
        <end position="187"/>
    </location>
</feature>
<dbReference type="Gene3D" id="3.30.565.10">
    <property type="entry name" value="Histidine kinase-like ATPase, C-terminal domain"/>
    <property type="match status" value="1"/>
</dbReference>
<keyword evidence="4" id="KW-0175">Coiled coil</keyword>
<evidence type="ECO:0000256" key="1">
    <source>
        <dbReference type="ARBA" id="ARBA00000085"/>
    </source>
</evidence>
<name>A0A657Q0T7_9GAMM</name>
<dbReference type="SUPFAM" id="SSF55785">
    <property type="entry name" value="PYP-like sensor domain (PAS domain)"/>
    <property type="match status" value="1"/>
</dbReference>
<dbReference type="InterPro" id="IPR005467">
    <property type="entry name" value="His_kinase_dom"/>
</dbReference>
<dbReference type="PROSITE" id="PS50113">
    <property type="entry name" value="PAC"/>
    <property type="match status" value="1"/>
</dbReference>
<keyword evidence="3" id="KW-0597">Phosphoprotein</keyword>
<dbReference type="PROSITE" id="PS50109">
    <property type="entry name" value="HIS_KIN"/>
    <property type="match status" value="1"/>
</dbReference>
<organism evidence="8 9">
    <name type="scientific">Candidatus Sedimenticola endophacoides</name>
    <dbReference type="NCBI Taxonomy" id="2548426"/>
    <lineage>
        <taxon>Bacteria</taxon>
        <taxon>Pseudomonadati</taxon>
        <taxon>Pseudomonadota</taxon>
        <taxon>Gammaproteobacteria</taxon>
        <taxon>Chromatiales</taxon>
        <taxon>Sedimenticolaceae</taxon>
        <taxon>Sedimenticola</taxon>
    </lineage>
</organism>
<sequence length="460" mass="50346">MSREKIGDGASLIDQAGVTESLELTPSTESAWIEVIHKMDSVYADLVRYQVQLEEKNSALEEAYQFINSVLAAMTDVLIVCDTDAVVLQVNSALERLTGKPESSFLGRPLEALFGVESAALVDRFPERLGSASLIDCEVSLICADGGSAPLAMNCSSRYDHEGGLVGMVLIGRPVGELRRAYDDLNRAHQELQQTQQQLVHSEKMASLGRLVAGVAHELNNPISVVFGNMHALQRYGSRITRYLAEVAGEADTPRLRRLRDELKIGRILDDMGPLIDGTLEGAERVSDIVQDLRRYSGGQREGRSRFDLPAVIRKAVKWVTRASRVTARICYQLPKRVEIEGRKGQVHQILVNLVQNALDAMAQLEQPELTISGELTQGTIRVRVADCGPGIPAHELPHVFDPFFTSKPVGQGTGLGLYISYGLARDLGGDLRAENLPRGGAVFTLILPLEQTGREEGDE</sequence>
<dbReference type="InterPro" id="IPR003594">
    <property type="entry name" value="HATPase_dom"/>
</dbReference>
<evidence type="ECO:0000259" key="7">
    <source>
        <dbReference type="PROSITE" id="PS50113"/>
    </source>
</evidence>
<dbReference type="InterPro" id="IPR036097">
    <property type="entry name" value="HisK_dim/P_sf"/>
</dbReference>
<proteinExistence type="predicted"/>
<dbReference type="Gene3D" id="3.30.450.20">
    <property type="entry name" value="PAS domain"/>
    <property type="match status" value="1"/>
</dbReference>
<dbReference type="InterPro" id="IPR000700">
    <property type="entry name" value="PAS-assoc_C"/>
</dbReference>
<dbReference type="SMART" id="SM00091">
    <property type="entry name" value="PAS"/>
    <property type="match status" value="1"/>
</dbReference>
<dbReference type="PROSITE" id="PS50112">
    <property type="entry name" value="PAS"/>
    <property type="match status" value="1"/>
</dbReference>
<dbReference type="EMBL" id="PQCO01000129">
    <property type="protein sequence ID" value="PUE04340.1"/>
    <property type="molecule type" value="Genomic_DNA"/>
</dbReference>
<dbReference type="GO" id="GO:0000155">
    <property type="term" value="F:phosphorelay sensor kinase activity"/>
    <property type="evidence" value="ECO:0007669"/>
    <property type="project" value="InterPro"/>
</dbReference>
<evidence type="ECO:0000313" key="9">
    <source>
        <dbReference type="Proteomes" id="UP000250928"/>
    </source>
</evidence>
<evidence type="ECO:0000313" key="8">
    <source>
        <dbReference type="EMBL" id="PUE04340.1"/>
    </source>
</evidence>
<dbReference type="InterPro" id="IPR036890">
    <property type="entry name" value="HATPase_C_sf"/>
</dbReference>
<protein>
    <recommendedName>
        <fullName evidence="2">histidine kinase</fullName>
        <ecNumber evidence="2">2.7.13.3</ecNumber>
    </recommendedName>
</protein>
<dbReference type="InterPro" id="IPR000014">
    <property type="entry name" value="PAS"/>
</dbReference>
<comment type="caution">
    <text evidence="8">The sequence shown here is derived from an EMBL/GenBank/DDBJ whole genome shotgun (WGS) entry which is preliminary data.</text>
</comment>
<dbReference type="CDD" id="cd00082">
    <property type="entry name" value="HisKA"/>
    <property type="match status" value="1"/>
</dbReference>
<dbReference type="Gene3D" id="1.10.287.130">
    <property type="match status" value="1"/>
</dbReference>
<keyword evidence="8" id="KW-0418">Kinase</keyword>
<dbReference type="CDD" id="cd00130">
    <property type="entry name" value="PAS"/>
    <property type="match status" value="1"/>
</dbReference>
<dbReference type="InterPro" id="IPR003661">
    <property type="entry name" value="HisK_dim/P_dom"/>
</dbReference>
<dbReference type="PANTHER" id="PTHR43065:SF42">
    <property type="entry name" value="TWO-COMPONENT SENSOR PPRA"/>
    <property type="match status" value="1"/>
</dbReference>
<dbReference type="SMART" id="SM00388">
    <property type="entry name" value="HisKA"/>
    <property type="match status" value="1"/>
</dbReference>
<dbReference type="SUPFAM" id="SSF47384">
    <property type="entry name" value="Homodimeric domain of signal transducing histidine kinase"/>
    <property type="match status" value="1"/>
</dbReference>
<dbReference type="Proteomes" id="UP000250928">
    <property type="component" value="Unassembled WGS sequence"/>
</dbReference>
<dbReference type="AlphaFoldDB" id="A0A657Q0T7"/>
<gene>
    <name evidence="8" type="ORF">C3L24_03395</name>
</gene>
<evidence type="ECO:0000256" key="3">
    <source>
        <dbReference type="ARBA" id="ARBA00022553"/>
    </source>
</evidence>
<dbReference type="PRINTS" id="PR00344">
    <property type="entry name" value="BCTRLSENSOR"/>
</dbReference>